<evidence type="ECO:0008006" key="11">
    <source>
        <dbReference type="Google" id="ProtNLM"/>
    </source>
</evidence>
<evidence type="ECO:0000259" key="7">
    <source>
        <dbReference type="Pfam" id="PF02687"/>
    </source>
</evidence>
<gene>
    <name evidence="9" type="ordered locus">Pedsa_3422</name>
</gene>
<evidence type="ECO:0000256" key="5">
    <source>
        <dbReference type="ARBA" id="ARBA00023136"/>
    </source>
</evidence>
<evidence type="ECO:0000256" key="3">
    <source>
        <dbReference type="ARBA" id="ARBA00022692"/>
    </source>
</evidence>
<dbReference type="Pfam" id="PF02687">
    <property type="entry name" value="FtsX"/>
    <property type="match status" value="1"/>
</dbReference>
<feature type="transmembrane region" description="Helical" evidence="6">
    <location>
        <begin position="319"/>
        <end position="350"/>
    </location>
</feature>
<feature type="transmembrane region" description="Helical" evidence="6">
    <location>
        <begin position="16"/>
        <end position="38"/>
    </location>
</feature>
<feature type="domain" description="MacB-like periplasmic core" evidence="8">
    <location>
        <begin position="18"/>
        <end position="199"/>
    </location>
</feature>
<evidence type="ECO:0000256" key="1">
    <source>
        <dbReference type="ARBA" id="ARBA00004651"/>
    </source>
</evidence>
<feature type="transmembrane region" description="Helical" evidence="6">
    <location>
        <begin position="370"/>
        <end position="389"/>
    </location>
</feature>
<dbReference type="InterPro" id="IPR003838">
    <property type="entry name" value="ABC3_permease_C"/>
</dbReference>
<evidence type="ECO:0000313" key="9">
    <source>
        <dbReference type="EMBL" id="ADY53956.1"/>
    </source>
</evidence>
<dbReference type="InterPro" id="IPR051125">
    <property type="entry name" value="ABC-4/HrtB_transporter"/>
</dbReference>
<dbReference type="AlphaFoldDB" id="F0SDH3"/>
<accession>F0SDH3</accession>
<sequence length="403" mass="44313">MNVFLLSIKSLKLKKLTTFLSVLLVTFGIAIISSLLILSNQLSNNLEKNAENIDAVVGAKGSPMQLILSSIYYVDFPTGNIPYQDALRIARNPMVKMAVPLALGDNFKGFRIVGTDISFTKLYNLKVKAGKFWNADFEVTVGAEVAKKHNLKIGQTIHGAHGLSSDEDVHEDHDYKVVGILEAQGRVVDQLILTNIASVWRMHGIGEDDHEHAHEEGHEEDLAGKDITSLLIQYKSPLSVVTFPKLINESTFMQVASPAMESARLFSLVGVGMDALTWFAYLIILISAISVFVNLYNSLKERKFDLAIMRTLGSSKGKVFFLVILEGTIITLFGALLGIALGHVFVGLIGRYQEEGQSVFTGFVFYKEELFLLGLGILIGIFASVIPALQAYRTDISKVLSDK</sequence>
<feature type="domain" description="ABC3 transporter permease C-terminal" evidence="7">
    <location>
        <begin position="279"/>
        <end position="395"/>
    </location>
</feature>
<protein>
    <recommendedName>
        <fullName evidence="11">ABC transporter permease</fullName>
    </recommendedName>
</protein>
<dbReference type="eggNOG" id="COG4591">
    <property type="taxonomic scope" value="Bacteria"/>
</dbReference>
<evidence type="ECO:0000313" key="10">
    <source>
        <dbReference type="Proteomes" id="UP000000310"/>
    </source>
</evidence>
<dbReference type="HOGENOM" id="CLU_035316_0_0_10"/>
<dbReference type="Proteomes" id="UP000000310">
    <property type="component" value="Chromosome"/>
</dbReference>
<keyword evidence="3 6" id="KW-0812">Transmembrane</keyword>
<reference evidence="9 10" key="1">
    <citation type="journal article" date="2011" name="Stand. Genomic Sci.">
        <title>Complete genome sequence of the gliding, heparinolytic Pedobacter saltans type strain (113).</title>
        <authorList>
            <person name="Liolios K."/>
            <person name="Sikorski J."/>
            <person name="Lu M."/>
            <person name="Nolan M."/>
            <person name="Lapidus A."/>
            <person name="Lucas S."/>
            <person name="Hammon N."/>
            <person name="Deshpande S."/>
            <person name="Cheng J.F."/>
            <person name="Tapia R."/>
            <person name="Han C."/>
            <person name="Goodwin L."/>
            <person name="Pitluck S."/>
            <person name="Huntemann M."/>
            <person name="Ivanova N."/>
            <person name="Pagani I."/>
            <person name="Mavromatis K."/>
            <person name="Ovchinikova G."/>
            <person name="Pati A."/>
            <person name="Chen A."/>
            <person name="Palaniappan K."/>
            <person name="Land M."/>
            <person name="Hauser L."/>
            <person name="Brambilla E.M."/>
            <person name="Kotsyurbenko O."/>
            <person name="Rohde M."/>
            <person name="Tindall B.J."/>
            <person name="Abt B."/>
            <person name="Goker M."/>
            <person name="Detter J.C."/>
            <person name="Woyke T."/>
            <person name="Bristow J."/>
            <person name="Eisen J.A."/>
            <person name="Markowitz V."/>
            <person name="Hugenholtz P."/>
            <person name="Klenk H.P."/>
            <person name="Kyrpides N.C."/>
        </authorList>
    </citation>
    <scope>NUCLEOTIDE SEQUENCE [LARGE SCALE GENOMIC DNA]</scope>
    <source>
        <strain evidence="10">ATCC 51119 / DSM 12145 / JCM 21818 / LMG 10337 / NBRC 100064 / NCIMB 13643</strain>
    </source>
</reference>
<dbReference type="PANTHER" id="PTHR43738">
    <property type="entry name" value="ABC TRANSPORTER, MEMBRANE PROTEIN"/>
    <property type="match status" value="1"/>
</dbReference>
<reference evidence="10" key="2">
    <citation type="submission" date="2011-02" db="EMBL/GenBank/DDBJ databases">
        <title>The complete genome of Pedobacter saltans DSM 12145.</title>
        <authorList>
            <consortium name="US DOE Joint Genome Institute (JGI-PGF)"/>
            <person name="Lucas S."/>
            <person name="Copeland A."/>
            <person name="Lapidus A."/>
            <person name="Bruce D."/>
            <person name="Goodwin L."/>
            <person name="Pitluck S."/>
            <person name="Kyrpides N."/>
            <person name="Mavromatis K."/>
            <person name="Pagani I."/>
            <person name="Ivanova N."/>
            <person name="Ovchinnikova G."/>
            <person name="Lu M."/>
            <person name="Detter J.C."/>
            <person name="Han C."/>
            <person name="Land M."/>
            <person name="Hauser L."/>
            <person name="Markowitz V."/>
            <person name="Cheng J.-F."/>
            <person name="Hugenholtz P."/>
            <person name="Woyke T."/>
            <person name="Wu D."/>
            <person name="Tindall B."/>
            <person name="Pomrenke H.G."/>
            <person name="Brambilla E."/>
            <person name="Klenk H.-P."/>
            <person name="Eisen J.A."/>
        </authorList>
    </citation>
    <scope>NUCLEOTIDE SEQUENCE [LARGE SCALE GENOMIC DNA]</scope>
    <source>
        <strain evidence="10">ATCC 51119 / DSM 12145 / JCM 21818 / LMG 10337 / NBRC 100064 / NCIMB 13643</strain>
    </source>
</reference>
<organism evidence="9 10">
    <name type="scientific">Pseudopedobacter saltans (strain ATCC 51119 / DSM 12145 / JCM 21818 / CCUG 39354 / LMG 10337 / NBRC 100064 / NCIMB 13643)</name>
    <name type="common">Pedobacter saltans</name>
    <dbReference type="NCBI Taxonomy" id="762903"/>
    <lineage>
        <taxon>Bacteria</taxon>
        <taxon>Pseudomonadati</taxon>
        <taxon>Bacteroidota</taxon>
        <taxon>Sphingobacteriia</taxon>
        <taxon>Sphingobacteriales</taxon>
        <taxon>Sphingobacteriaceae</taxon>
        <taxon>Pseudopedobacter</taxon>
    </lineage>
</organism>
<keyword evidence="10" id="KW-1185">Reference proteome</keyword>
<name>F0SDH3_PSESL</name>
<dbReference type="PANTHER" id="PTHR43738:SF2">
    <property type="entry name" value="ABC TRANSPORTER PERMEASE"/>
    <property type="match status" value="1"/>
</dbReference>
<dbReference type="GO" id="GO:0005886">
    <property type="term" value="C:plasma membrane"/>
    <property type="evidence" value="ECO:0007669"/>
    <property type="project" value="UniProtKB-SubCell"/>
</dbReference>
<dbReference type="Pfam" id="PF12704">
    <property type="entry name" value="MacB_PCD"/>
    <property type="match status" value="1"/>
</dbReference>
<evidence type="ECO:0000256" key="4">
    <source>
        <dbReference type="ARBA" id="ARBA00022989"/>
    </source>
</evidence>
<dbReference type="EMBL" id="CP002545">
    <property type="protein sequence ID" value="ADY53956.1"/>
    <property type="molecule type" value="Genomic_DNA"/>
</dbReference>
<keyword evidence="4 6" id="KW-1133">Transmembrane helix</keyword>
<dbReference type="InterPro" id="IPR025857">
    <property type="entry name" value="MacB_PCD"/>
</dbReference>
<dbReference type="KEGG" id="psn:Pedsa_3422"/>
<dbReference type="STRING" id="762903.Pedsa_3422"/>
<dbReference type="RefSeq" id="WP_013634439.1">
    <property type="nucleotide sequence ID" value="NC_015177.1"/>
</dbReference>
<keyword evidence="5 6" id="KW-0472">Membrane</keyword>
<keyword evidence="2" id="KW-1003">Cell membrane</keyword>
<evidence type="ECO:0000256" key="2">
    <source>
        <dbReference type="ARBA" id="ARBA00022475"/>
    </source>
</evidence>
<evidence type="ECO:0000259" key="8">
    <source>
        <dbReference type="Pfam" id="PF12704"/>
    </source>
</evidence>
<comment type="subcellular location">
    <subcellularLocation>
        <location evidence="1">Cell membrane</location>
        <topology evidence="1">Multi-pass membrane protein</topology>
    </subcellularLocation>
</comment>
<dbReference type="OrthoDB" id="9784014at2"/>
<proteinExistence type="predicted"/>
<evidence type="ECO:0000256" key="6">
    <source>
        <dbReference type="SAM" id="Phobius"/>
    </source>
</evidence>
<feature type="transmembrane region" description="Helical" evidence="6">
    <location>
        <begin position="278"/>
        <end position="299"/>
    </location>
</feature>